<sequence length="50" mass="5349">MRSPRSAWEGTAVGGGVCALDEGHEALLEEPFRGYGRDGLRNHAGGQHSR</sequence>
<dbReference type="AlphaFoldDB" id="A0A124C4R8"/>
<reference evidence="1 2" key="2">
    <citation type="journal article" date="2016" name="Genome Announc.">
        <title>Draft Genome Sequences of Streptomyces scabiei S58, Streptomyces turgidiscabies T45, and Streptomyces acidiscabies a10, the Pathogens of Potato Common Scab, Isolated in Japan.</title>
        <authorList>
            <person name="Tomihama T."/>
            <person name="Nishi Y."/>
            <person name="Sakai M."/>
            <person name="Ikenaga M."/>
            <person name="Okubo T."/>
            <person name="Ikeda S."/>
        </authorList>
    </citation>
    <scope>NUCLEOTIDE SEQUENCE [LARGE SCALE GENOMIC DNA]</scope>
    <source>
        <strain evidence="1 2">S58</strain>
    </source>
</reference>
<comment type="caution">
    <text evidence="1">The sequence shown here is derived from an EMBL/GenBank/DDBJ whole genome shotgun (WGS) entry which is preliminary data.</text>
</comment>
<dbReference type="Proteomes" id="UP000067448">
    <property type="component" value="Unassembled WGS sequence"/>
</dbReference>
<gene>
    <name evidence="1" type="ORF">SsS58_05727</name>
</gene>
<reference evidence="2" key="1">
    <citation type="submission" date="2015-11" db="EMBL/GenBank/DDBJ databases">
        <authorList>
            <consortium name="Cross-ministerial Strategic Innovation Promotion Program (SIP) consortium"/>
            <person name="Tomihama T."/>
            <person name="Ikenaga M."/>
            <person name="Sakai M."/>
            <person name="Okubo T."/>
            <person name="Ikeda S."/>
        </authorList>
    </citation>
    <scope>NUCLEOTIDE SEQUENCE [LARGE SCALE GENOMIC DNA]</scope>
    <source>
        <strain evidence="2">S58</strain>
    </source>
</reference>
<name>A0A124C4R8_STRSC</name>
<reference evidence="2" key="3">
    <citation type="submission" date="2016-02" db="EMBL/GenBank/DDBJ databases">
        <title>Draft genome of pathogenic Streptomyces sp. in Japan.</title>
        <authorList>
            <person name="Tomihama T."/>
            <person name="Ikenaga M."/>
            <person name="Sakai M."/>
            <person name="Okubo T."/>
            <person name="Ikeda S."/>
        </authorList>
    </citation>
    <scope>NUCLEOTIDE SEQUENCE [LARGE SCALE GENOMIC DNA]</scope>
    <source>
        <strain evidence="2">S58</strain>
    </source>
</reference>
<organism evidence="1 2">
    <name type="scientific">Streptomyces scabiei</name>
    <dbReference type="NCBI Taxonomy" id="1930"/>
    <lineage>
        <taxon>Bacteria</taxon>
        <taxon>Bacillati</taxon>
        <taxon>Actinomycetota</taxon>
        <taxon>Actinomycetes</taxon>
        <taxon>Kitasatosporales</taxon>
        <taxon>Streptomycetaceae</taxon>
        <taxon>Streptomyces</taxon>
    </lineage>
</organism>
<proteinExistence type="predicted"/>
<dbReference type="EMBL" id="BCMM01000029">
    <property type="protein sequence ID" value="GAQ65318.1"/>
    <property type="molecule type" value="Genomic_DNA"/>
</dbReference>
<accession>A0A124C4R8</accession>
<protein>
    <submittedName>
        <fullName evidence="1">Uncharacterized protein</fullName>
    </submittedName>
</protein>
<evidence type="ECO:0000313" key="2">
    <source>
        <dbReference type="Proteomes" id="UP000067448"/>
    </source>
</evidence>
<evidence type="ECO:0000313" key="1">
    <source>
        <dbReference type="EMBL" id="GAQ65318.1"/>
    </source>
</evidence>